<protein>
    <submittedName>
        <fullName evidence="2">Uncharacterized protein</fullName>
    </submittedName>
</protein>
<feature type="compositionally biased region" description="Polar residues" evidence="1">
    <location>
        <begin position="242"/>
        <end position="272"/>
    </location>
</feature>
<feature type="compositionally biased region" description="Basic and acidic residues" evidence="1">
    <location>
        <begin position="355"/>
        <end position="364"/>
    </location>
</feature>
<dbReference type="AlphaFoldDB" id="A0A9P6DTN6"/>
<evidence type="ECO:0000313" key="3">
    <source>
        <dbReference type="Proteomes" id="UP000886523"/>
    </source>
</evidence>
<evidence type="ECO:0000256" key="1">
    <source>
        <dbReference type="SAM" id="MobiDB-lite"/>
    </source>
</evidence>
<keyword evidence="3" id="KW-1185">Reference proteome</keyword>
<feature type="region of interest" description="Disordered" evidence="1">
    <location>
        <begin position="154"/>
        <end position="187"/>
    </location>
</feature>
<sequence length="544" mass="59761">MHSTQSYAHPKPVLRVPPPTFTSSSSIPRESLWMGPTNSGSSQTLSMRSSVEGGDASVDATTLPQTWSTGAHDDSNTAHREEEIDLEAGKVSPTPSPIDATAYSFATYQRAQRAMAVSVEAKTNGQSPQRYYAHDELGSNFEPLQHLSLRTEDVPLPDSDEVDSPHPLGETSPSPSQRFHPTQSSLHRRPTDLVIAPSSPDALDLVVQPSSAKNLTNHRDLPVARERKLPTPPASRELANPPNLSATSPTTLSNGPSVSANHQSPSQANSIEALSHTPLASDKEDTPARPLQNYPPSPVAPRVPPSPLAHEDATPADTRLLDNSPAGHASGNAPIHSGSPRDSAIKPGPIPDRSLPLREDDYRSRSARPQQAYAPSMDWYQHPLYGQLEYVPDFVYLDHPGFRSSGSPTPSSTIMNNGTDQELSMTTPRSPLTSLPAYDYPQERYREDDPSRPSPDLGHNLIRLKSSTPCGFWSNKGLCSPPSHDLIMFKHRIRQLSKWRRPRIVSVQHQAHLVTISIRTLDQMPQSHLLPNPDLYPLYRHRIR</sequence>
<name>A0A9P6DTN6_9AGAM</name>
<feature type="compositionally biased region" description="Basic and acidic residues" evidence="1">
    <location>
        <begin position="71"/>
        <end position="82"/>
    </location>
</feature>
<feature type="compositionally biased region" description="Pro residues" evidence="1">
    <location>
        <begin position="293"/>
        <end position="307"/>
    </location>
</feature>
<feature type="region of interest" description="Disordered" evidence="1">
    <location>
        <begin position="208"/>
        <end position="371"/>
    </location>
</feature>
<dbReference type="Proteomes" id="UP000886523">
    <property type="component" value="Unassembled WGS sequence"/>
</dbReference>
<feature type="compositionally biased region" description="Polar residues" evidence="1">
    <location>
        <begin position="59"/>
        <end position="69"/>
    </location>
</feature>
<dbReference type="EMBL" id="MU129011">
    <property type="protein sequence ID" value="KAF9510758.1"/>
    <property type="molecule type" value="Genomic_DNA"/>
</dbReference>
<reference evidence="2" key="1">
    <citation type="journal article" date="2020" name="Nat. Commun.">
        <title>Large-scale genome sequencing of mycorrhizal fungi provides insights into the early evolution of symbiotic traits.</title>
        <authorList>
            <person name="Miyauchi S."/>
            <person name="Kiss E."/>
            <person name="Kuo A."/>
            <person name="Drula E."/>
            <person name="Kohler A."/>
            <person name="Sanchez-Garcia M."/>
            <person name="Morin E."/>
            <person name="Andreopoulos B."/>
            <person name="Barry K.W."/>
            <person name="Bonito G."/>
            <person name="Buee M."/>
            <person name="Carver A."/>
            <person name="Chen C."/>
            <person name="Cichocki N."/>
            <person name="Clum A."/>
            <person name="Culley D."/>
            <person name="Crous P.W."/>
            <person name="Fauchery L."/>
            <person name="Girlanda M."/>
            <person name="Hayes R.D."/>
            <person name="Keri Z."/>
            <person name="LaButti K."/>
            <person name="Lipzen A."/>
            <person name="Lombard V."/>
            <person name="Magnuson J."/>
            <person name="Maillard F."/>
            <person name="Murat C."/>
            <person name="Nolan M."/>
            <person name="Ohm R.A."/>
            <person name="Pangilinan J."/>
            <person name="Pereira M.F."/>
            <person name="Perotto S."/>
            <person name="Peter M."/>
            <person name="Pfister S."/>
            <person name="Riley R."/>
            <person name="Sitrit Y."/>
            <person name="Stielow J.B."/>
            <person name="Szollosi G."/>
            <person name="Zifcakova L."/>
            <person name="Stursova M."/>
            <person name="Spatafora J.W."/>
            <person name="Tedersoo L."/>
            <person name="Vaario L.M."/>
            <person name="Yamada A."/>
            <person name="Yan M."/>
            <person name="Wang P."/>
            <person name="Xu J."/>
            <person name="Bruns T."/>
            <person name="Baldrian P."/>
            <person name="Vilgalys R."/>
            <person name="Dunand C."/>
            <person name="Henrissat B."/>
            <person name="Grigoriev I.V."/>
            <person name="Hibbett D."/>
            <person name="Nagy L.G."/>
            <person name="Martin F.M."/>
        </authorList>
    </citation>
    <scope>NUCLEOTIDE SEQUENCE</scope>
    <source>
        <strain evidence="2">UP504</strain>
    </source>
</reference>
<proteinExistence type="predicted"/>
<accession>A0A9P6DTN6</accession>
<feature type="compositionally biased region" description="Basic and acidic residues" evidence="1">
    <location>
        <begin position="217"/>
        <end position="229"/>
    </location>
</feature>
<comment type="caution">
    <text evidence="2">The sequence shown here is derived from an EMBL/GenBank/DDBJ whole genome shotgun (WGS) entry which is preliminary data.</text>
</comment>
<gene>
    <name evidence="2" type="ORF">BS47DRAFT_47812</name>
</gene>
<organism evidence="2 3">
    <name type="scientific">Hydnum rufescens UP504</name>
    <dbReference type="NCBI Taxonomy" id="1448309"/>
    <lineage>
        <taxon>Eukaryota</taxon>
        <taxon>Fungi</taxon>
        <taxon>Dikarya</taxon>
        <taxon>Basidiomycota</taxon>
        <taxon>Agaricomycotina</taxon>
        <taxon>Agaricomycetes</taxon>
        <taxon>Cantharellales</taxon>
        <taxon>Hydnaceae</taxon>
        <taxon>Hydnum</taxon>
    </lineage>
</organism>
<evidence type="ECO:0000313" key="2">
    <source>
        <dbReference type="EMBL" id="KAF9510758.1"/>
    </source>
</evidence>
<feature type="compositionally biased region" description="Polar residues" evidence="1">
    <location>
        <begin position="36"/>
        <end position="49"/>
    </location>
</feature>
<feature type="region of interest" description="Disordered" evidence="1">
    <location>
        <begin position="1"/>
        <end position="97"/>
    </location>
</feature>
<feature type="compositionally biased region" description="Polar residues" evidence="1">
    <location>
        <begin position="171"/>
        <end position="185"/>
    </location>
</feature>